<feature type="domain" description="Glycosyl transferase family 1" evidence="1">
    <location>
        <begin position="216"/>
        <end position="359"/>
    </location>
</feature>
<keyword evidence="4" id="KW-1185">Reference proteome</keyword>
<dbReference type="InterPro" id="IPR028098">
    <property type="entry name" value="Glyco_trans_4-like_N"/>
</dbReference>
<feature type="domain" description="Glycosyltransferase subfamily 4-like N-terminal" evidence="2">
    <location>
        <begin position="16"/>
        <end position="191"/>
    </location>
</feature>
<name>A0A841HPZ0_9GAMM</name>
<dbReference type="Pfam" id="PF00534">
    <property type="entry name" value="Glycos_transf_1"/>
    <property type="match status" value="1"/>
</dbReference>
<dbReference type="AlphaFoldDB" id="A0A841HPZ0"/>
<evidence type="ECO:0000313" key="4">
    <source>
        <dbReference type="Proteomes" id="UP000588068"/>
    </source>
</evidence>
<organism evidence="3 4">
    <name type="scientific">Povalibacter uvarum</name>
    <dbReference type="NCBI Taxonomy" id="732238"/>
    <lineage>
        <taxon>Bacteria</taxon>
        <taxon>Pseudomonadati</taxon>
        <taxon>Pseudomonadota</taxon>
        <taxon>Gammaproteobacteria</taxon>
        <taxon>Steroidobacterales</taxon>
        <taxon>Steroidobacteraceae</taxon>
        <taxon>Povalibacter</taxon>
    </lineage>
</organism>
<dbReference type="PANTHER" id="PTHR45947:SF13">
    <property type="entry name" value="TRANSFERASE"/>
    <property type="match status" value="1"/>
</dbReference>
<sequence length="420" mass="46274">MKVLFVSTLYAPNERGGAERTVRIVAEALVANGHQATVVSLSPDGVAREGEVNGVRTYYVPLANLFWKQSEESRNPIARMAWHAVDAWNPIMASRVRRILEREKPDVVQTGNLQGFSVSLWRTVRQMNIPLVQMLHDYYLGCPKCTMTQGLENCAKQCGSCHVFATPRRMNSNLPAAVISLSRRMLTRLEDTGLFGQVPNKFIIHGASNARINATPRANRAPGSPIVVGYLGRMEKDTKGIEVLLDAAKKLPAHQVSVLLGGKGDEAYMTELRAAYAGSNVQFLGFVRPAEFLERIDVLVVPSVWEEPLGRVIYEAYAQGVPAIVADVGGMPEIVEAGRTGFVFRSRDSEDLARHLRSQIDAGWRGADFSAACVRKSAEFSIDRVFADYMKVWETAIRTQGGARHQALSNDASRVESVST</sequence>
<proteinExistence type="predicted"/>
<accession>A0A841HPZ0</accession>
<dbReference type="InterPro" id="IPR050194">
    <property type="entry name" value="Glycosyltransferase_grp1"/>
</dbReference>
<keyword evidence="3" id="KW-0808">Transferase</keyword>
<comment type="caution">
    <text evidence="3">The sequence shown here is derived from an EMBL/GenBank/DDBJ whole genome shotgun (WGS) entry which is preliminary data.</text>
</comment>
<dbReference type="Pfam" id="PF13439">
    <property type="entry name" value="Glyco_transf_4"/>
    <property type="match status" value="1"/>
</dbReference>
<evidence type="ECO:0000313" key="3">
    <source>
        <dbReference type="EMBL" id="MBB6094704.1"/>
    </source>
</evidence>
<dbReference type="InterPro" id="IPR001296">
    <property type="entry name" value="Glyco_trans_1"/>
</dbReference>
<dbReference type="RefSeq" id="WP_184334107.1">
    <property type="nucleotide sequence ID" value="NZ_JACHHZ010000004.1"/>
</dbReference>
<evidence type="ECO:0000259" key="2">
    <source>
        <dbReference type="Pfam" id="PF13439"/>
    </source>
</evidence>
<dbReference type="EMBL" id="JACHHZ010000004">
    <property type="protein sequence ID" value="MBB6094704.1"/>
    <property type="molecule type" value="Genomic_DNA"/>
</dbReference>
<dbReference type="GO" id="GO:0016757">
    <property type="term" value="F:glycosyltransferase activity"/>
    <property type="evidence" value="ECO:0007669"/>
    <property type="project" value="InterPro"/>
</dbReference>
<dbReference type="Proteomes" id="UP000588068">
    <property type="component" value="Unassembled WGS sequence"/>
</dbReference>
<dbReference type="CDD" id="cd03823">
    <property type="entry name" value="GT4_ExpE7-like"/>
    <property type="match status" value="1"/>
</dbReference>
<dbReference type="PANTHER" id="PTHR45947">
    <property type="entry name" value="SULFOQUINOVOSYL TRANSFERASE SQD2"/>
    <property type="match status" value="1"/>
</dbReference>
<gene>
    <name evidence="3" type="ORF">HNQ60_003591</name>
</gene>
<protein>
    <submittedName>
        <fullName evidence="3">Glycosyltransferase involved in cell wall biosynthesis</fullName>
    </submittedName>
</protein>
<dbReference type="SUPFAM" id="SSF53756">
    <property type="entry name" value="UDP-Glycosyltransferase/glycogen phosphorylase"/>
    <property type="match status" value="1"/>
</dbReference>
<evidence type="ECO:0000259" key="1">
    <source>
        <dbReference type="Pfam" id="PF00534"/>
    </source>
</evidence>
<dbReference type="Gene3D" id="3.40.50.2000">
    <property type="entry name" value="Glycogen Phosphorylase B"/>
    <property type="match status" value="2"/>
</dbReference>
<reference evidence="3 4" key="1">
    <citation type="submission" date="2020-08" db="EMBL/GenBank/DDBJ databases">
        <title>Genomic Encyclopedia of Type Strains, Phase IV (KMG-IV): sequencing the most valuable type-strain genomes for metagenomic binning, comparative biology and taxonomic classification.</title>
        <authorList>
            <person name="Goeker M."/>
        </authorList>
    </citation>
    <scope>NUCLEOTIDE SEQUENCE [LARGE SCALE GENOMIC DNA]</scope>
    <source>
        <strain evidence="3 4">DSM 26723</strain>
    </source>
</reference>